<gene>
    <name evidence="1" type="ORF">Amon02_001267600</name>
</gene>
<comment type="caution">
    <text evidence="1">The sequence shown here is derived from an EMBL/GenBank/DDBJ whole genome shotgun (WGS) entry which is preliminary data.</text>
</comment>
<accession>A0ACB5UBP1</accession>
<reference evidence="1" key="1">
    <citation type="submission" date="2023-04" db="EMBL/GenBank/DDBJ databases">
        <title>Ambrosiozyma monospora NBRC 10751.</title>
        <authorList>
            <person name="Ichikawa N."/>
            <person name="Sato H."/>
            <person name="Tonouchi N."/>
        </authorList>
    </citation>
    <scope>NUCLEOTIDE SEQUENCE</scope>
    <source>
        <strain evidence="1">NBRC 10751</strain>
    </source>
</reference>
<sequence length="213" mass="23433">MFTFEIEFIHDNGNWAVITGASDGIGKEYALQLAKKGLNIVLVSRTLSKLELLATDIETKYKVSTKIVAFDASTDSPENYESIAKAINGLPVTVLINNVGQSHSIPVSFLETPEKEMHDILTINNTVTLKVTRVVTPFILETLEKDKKLRGLILSMGSFSGIFPSPLLATYSGSKFFLQGWSAALAGELKPKRIDVELMLSYLVTSAMSKKCW</sequence>
<name>A0ACB5UBP1_AMBMO</name>
<dbReference type="EMBL" id="BSXS01015121">
    <property type="protein sequence ID" value="GMF06394.1"/>
    <property type="molecule type" value="Genomic_DNA"/>
</dbReference>
<proteinExistence type="predicted"/>
<evidence type="ECO:0000313" key="2">
    <source>
        <dbReference type="Proteomes" id="UP001165064"/>
    </source>
</evidence>
<organism evidence="1 2">
    <name type="scientific">Ambrosiozyma monospora</name>
    <name type="common">Yeast</name>
    <name type="synonym">Endomycopsis monosporus</name>
    <dbReference type="NCBI Taxonomy" id="43982"/>
    <lineage>
        <taxon>Eukaryota</taxon>
        <taxon>Fungi</taxon>
        <taxon>Dikarya</taxon>
        <taxon>Ascomycota</taxon>
        <taxon>Saccharomycotina</taxon>
        <taxon>Pichiomycetes</taxon>
        <taxon>Pichiales</taxon>
        <taxon>Pichiaceae</taxon>
        <taxon>Ambrosiozyma</taxon>
    </lineage>
</organism>
<keyword evidence="2" id="KW-1185">Reference proteome</keyword>
<dbReference type="Proteomes" id="UP001165064">
    <property type="component" value="Unassembled WGS sequence"/>
</dbReference>
<evidence type="ECO:0000313" key="1">
    <source>
        <dbReference type="EMBL" id="GMF06394.1"/>
    </source>
</evidence>
<protein>
    <submittedName>
        <fullName evidence="1">Unnamed protein product</fullName>
    </submittedName>
</protein>